<evidence type="ECO:0000256" key="1">
    <source>
        <dbReference type="SAM" id="MobiDB-lite"/>
    </source>
</evidence>
<feature type="compositionally biased region" description="Polar residues" evidence="1">
    <location>
        <begin position="18"/>
        <end position="27"/>
    </location>
</feature>
<comment type="caution">
    <text evidence="2">The sequence shown here is derived from an EMBL/GenBank/DDBJ whole genome shotgun (WGS) entry which is preliminary data.</text>
</comment>
<evidence type="ECO:0000313" key="2">
    <source>
        <dbReference type="EMBL" id="GGN38509.1"/>
    </source>
</evidence>
<reference evidence="3" key="1">
    <citation type="journal article" date="2019" name="Int. J. Syst. Evol. Microbiol.">
        <title>The Global Catalogue of Microorganisms (GCM) 10K type strain sequencing project: providing services to taxonomists for standard genome sequencing and annotation.</title>
        <authorList>
            <consortium name="The Broad Institute Genomics Platform"/>
            <consortium name="The Broad Institute Genome Sequencing Center for Infectious Disease"/>
            <person name="Wu L."/>
            <person name="Ma J."/>
        </authorList>
    </citation>
    <scope>NUCLEOTIDE SEQUENCE [LARGE SCALE GENOMIC DNA]</scope>
    <source>
        <strain evidence="3">JCM 16918</strain>
    </source>
</reference>
<name>A0ABQ2J2Q6_9DEIO</name>
<dbReference type="Proteomes" id="UP000645517">
    <property type="component" value="Unassembled WGS sequence"/>
</dbReference>
<sequence length="72" mass="7475">MGREAAAQREGRLLRSGKGNTAASQDPSVAYGDSSPPCGLCESKGSLGHMLLPKREQSIGGAKRPPRPLTAD</sequence>
<dbReference type="EMBL" id="BMOR01000008">
    <property type="protein sequence ID" value="GGN38509.1"/>
    <property type="molecule type" value="Genomic_DNA"/>
</dbReference>
<accession>A0ABQ2J2Q6</accession>
<feature type="region of interest" description="Disordered" evidence="1">
    <location>
        <begin position="1"/>
        <end position="72"/>
    </location>
</feature>
<proteinExistence type="predicted"/>
<evidence type="ECO:0000313" key="3">
    <source>
        <dbReference type="Proteomes" id="UP000645517"/>
    </source>
</evidence>
<organism evidence="2 3">
    <name type="scientific">Deinococcus daejeonensis</name>
    <dbReference type="NCBI Taxonomy" id="1007098"/>
    <lineage>
        <taxon>Bacteria</taxon>
        <taxon>Thermotogati</taxon>
        <taxon>Deinococcota</taxon>
        <taxon>Deinococci</taxon>
        <taxon>Deinococcales</taxon>
        <taxon>Deinococcaceae</taxon>
        <taxon>Deinococcus</taxon>
    </lineage>
</organism>
<feature type="compositionally biased region" description="Basic and acidic residues" evidence="1">
    <location>
        <begin position="1"/>
        <end position="13"/>
    </location>
</feature>
<keyword evidence="3" id="KW-1185">Reference proteome</keyword>
<protein>
    <submittedName>
        <fullName evidence="2">Uncharacterized protein</fullName>
    </submittedName>
</protein>
<gene>
    <name evidence="2" type="ORF">GCM10010842_21430</name>
</gene>